<accession>A0A4Y3KJ71</accession>
<dbReference type="EMBL" id="BJLQ01000002">
    <property type="protein sequence ID" value="GEA83000.1"/>
    <property type="molecule type" value="Genomic_DNA"/>
</dbReference>
<name>A0A4Y3KJ71_9CELL</name>
<evidence type="ECO:0000313" key="1">
    <source>
        <dbReference type="EMBL" id="GEA83000.1"/>
    </source>
</evidence>
<dbReference type="OrthoDB" id="9948653at2"/>
<sequence length="142" mass="15382">MNPRAHDAAELIEKAARALFERRAEHTGLRFDALPIWAVWVRESYLADARAALEAAGVIPAPATPQRSAGDRYQRLADAALRTAPVAANGRAVDRVPSPRTQELEALLLPPGDVAALGHNAVARSLDWKPVELEWNPPASAR</sequence>
<proteinExistence type="predicted"/>
<keyword evidence="2" id="KW-1185">Reference proteome</keyword>
<reference evidence="1 2" key="1">
    <citation type="submission" date="2019-06" db="EMBL/GenBank/DDBJ databases">
        <title>Whole genome shotgun sequence of Cellulomonas gelida NBRC 3748.</title>
        <authorList>
            <person name="Hosoyama A."/>
            <person name="Uohara A."/>
            <person name="Ohji S."/>
            <person name="Ichikawa N."/>
        </authorList>
    </citation>
    <scope>NUCLEOTIDE SEQUENCE [LARGE SCALE GENOMIC DNA]</scope>
    <source>
        <strain evidence="1 2">NBRC 3748</strain>
    </source>
</reference>
<organism evidence="1 2">
    <name type="scientific">Cellulomonas gelida</name>
    <dbReference type="NCBI Taxonomy" id="1712"/>
    <lineage>
        <taxon>Bacteria</taxon>
        <taxon>Bacillati</taxon>
        <taxon>Actinomycetota</taxon>
        <taxon>Actinomycetes</taxon>
        <taxon>Micrococcales</taxon>
        <taxon>Cellulomonadaceae</taxon>
        <taxon>Cellulomonas</taxon>
    </lineage>
</organism>
<dbReference type="Proteomes" id="UP000320461">
    <property type="component" value="Unassembled WGS sequence"/>
</dbReference>
<evidence type="ECO:0000313" key="2">
    <source>
        <dbReference type="Proteomes" id="UP000320461"/>
    </source>
</evidence>
<protein>
    <submittedName>
        <fullName evidence="1">Uncharacterized protein</fullName>
    </submittedName>
</protein>
<dbReference type="AlphaFoldDB" id="A0A4Y3KJ71"/>
<comment type="caution">
    <text evidence="1">The sequence shown here is derived from an EMBL/GenBank/DDBJ whole genome shotgun (WGS) entry which is preliminary data.</text>
</comment>
<dbReference type="RefSeq" id="WP_141368485.1">
    <property type="nucleotide sequence ID" value="NZ_BJLQ01000002.1"/>
</dbReference>
<gene>
    <name evidence="1" type="ORF">CGE01nite_02510</name>
</gene>